<dbReference type="OrthoDB" id="294853at2759"/>
<proteinExistence type="inferred from homology"/>
<feature type="domain" description="Mon2 C-terminal" evidence="6">
    <location>
        <begin position="898"/>
        <end position="1061"/>
    </location>
</feature>
<dbReference type="PANTHER" id="PTHR10663">
    <property type="entry name" value="GUANYL-NUCLEOTIDE EXCHANGE FACTOR"/>
    <property type="match status" value="1"/>
</dbReference>
<evidence type="ECO:0000256" key="2">
    <source>
        <dbReference type="ARBA" id="ARBA00022448"/>
    </source>
</evidence>
<evidence type="ECO:0000313" key="8">
    <source>
        <dbReference type="EMBL" id="PAV65642.1"/>
    </source>
</evidence>
<comment type="caution">
    <text evidence="8">The sequence shown here is derived from an EMBL/GenBank/DDBJ whole genome shotgun (WGS) entry which is preliminary data.</text>
</comment>
<evidence type="ECO:0000256" key="3">
    <source>
        <dbReference type="ARBA" id="ARBA00022927"/>
    </source>
</evidence>
<accession>A0A2A2JVN9</accession>
<evidence type="ECO:0008006" key="10">
    <source>
        <dbReference type="Google" id="ProtNLM"/>
    </source>
</evidence>
<dbReference type="Proteomes" id="UP000218231">
    <property type="component" value="Unassembled WGS sequence"/>
</dbReference>
<feature type="domain" description="Mon2/Sec7/BIG1-like HUS" evidence="5">
    <location>
        <begin position="155"/>
        <end position="338"/>
    </location>
</feature>
<dbReference type="InterPro" id="IPR032629">
    <property type="entry name" value="DCB_dom"/>
</dbReference>
<dbReference type="SUPFAM" id="SSF48371">
    <property type="entry name" value="ARM repeat"/>
    <property type="match status" value="1"/>
</dbReference>
<dbReference type="EMBL" id="LIAE01010200">
    <property type="protein sequence ID" value="PAV65642.1"/>
    <property type="molecule type" value="Genomic_DNA"/>
</dbReference>
<reference evidence="8 9" key="1">
    <citation type="journal article" date="2017" name="Curr. Biol.">
        <title>Genome architecture and evolution of a unichromosomal asexual nematode.</title>
        <authorList>
            <person name="Fradin H."/>
            <person name="Zegar C."/>
            <person name="Gutwein M."/>
            <person name="Lucas J."/>
            <person name="Kovtun M."/>
            <person name="Corcoran D."/>
            <person name="Baugh L.R."/>
            <person name="Kiontke K."/>
            <person name="Gunsalus K."/>
            <person name="Fitch D.H."/>
            <person name="Piano F."/>
        </authorList>
    </citation>
    <scope>NUCLEOTIDE SEQUENCE [LARGE SCALE GENOMIC DNA]</scope>
    <source>
        <strain evidence="8">PF1309</strain>
    </source>
</reference>
<evidence type="ECO:0000259" key="5">
    <source>
        <dbReference type="Pfam" id="PF12783"/>
    </source>
</evidence>
<keyword evidence="2" id="KW-0813">Transport</keyword>
<evidence type="ECO:0000256" key="1">
    <source>
        <dbReference type="ARBA" id="ARBA00008144"/>
    </source>
</evidence>
<dbReference type="Pfam" id="PF16206">
    <property type="entry name" value="Mon2_C"/>
    <property type="match status" value="2"/>
</dbReference>
<dbReference type="PANTHER" id="PTHR10663:SF333">
    <property type="entry name" value="PROTEIN MON2 HOMOLOG"/>
    <property type="match status" value="1"/>
</dbReference>
<feature type="region of interest" description="Disordered" evidence="4">
    <location>
        <begin position="1111"/>
        <end position="1132"/>
    </location>
</feature>
<feature type="compositionally biased region" description="Low complexity" evidence="4">
    <location>
        <begin position="1111"/>
        <end position="1125"/>
    </location>
</feature>
<dbReference type="EMBL" id="LIAE01010200">
    <property type="protein sequence ID" value="PAV65641.1"/>
    <property type="molecule type" value="Genomic_DNA"/>
</dbReference>
<sequence length="1569" mass="172798">MKNDFSKSKLNISQACATRQTRLVQIAIQGIQRLIQHRILGASSAQTVVNELWALVEAECEELRVLQTVPPLVSAELLVTGNALAKCIVMCFRLNFAKDPIVINAASAAVRQIVAAVFERVIQEDGIFSGDLTVVTSSTGRPSPRAAPPTLRPCAGDAYMLFRDLCLLNNAEPSVWLVGIHEMTRTLGLELLESLLKGYPSVFIRHQEFGTLLKDDICPLIIRLFSPNVKSIQVPHQHPLARSVSSVPSTPGSPSDKPYFPIAMRLVRIVVILISFYHQILPTECEIFVTTLLKFVDGDRRGWQRPLALEALHRIIARADLVRWICETFDAKSNSTKVLEQISNGLAIVVQQAFIPTQISSADTNDEMENAQQNGNAGFIMKGVWVSYVEGLTSKKSNLLDSLERVEPSILPDGYVLSRCVAAIIDLTQAMFAAVDSLSLPENINPENTSSALEIAKSAYLSTYPSILSSFQFLFLASADESLTDQLLCGISTLVTVGCKLPVPEALHHSLYALCCCALPSPSYLAAFASLPLPDGAREGIAELDGSSQYLQVVATGPPCPSPVVATDLWYKQVMISSRNLQAARVLFGRIAGHVDALDELWYLCFVTGQHVSWLLAMRPSANGFFTRETRDPETNGVPVTVTTAALSEIPVLAALIDKLPNMTTNMSDNSLIKFYESVIRLSDENLAVAATGKECSLFPLAILVRMALSNLHRLPVFWAKTTQHFIRVCNHTSPSMRDWAAVALTSLIKQAMKAKTDMTISEQQQLALSSLSALSQIPHTEVRRRQLDCLMSLLHTDGAQIAPLLWSILISIIAAIVEHESSCELSLVRQGYLGLRLVSADFLQQLPFDSVGSLVEAVAKYSRQQADQNISLSALTLLWTISDFIYRKLESVGADAAEKVWLVLYTCLSESCVDARFAVRKSACQTMMQAITAHGHALRTNTWDHIIWEIIMPLLDRVRSNTRSASTEKFGANSQEGGEMLIMHHSRDTEAKQWIETCIQTLNMATKLYNTQRKSLLTLADFGATWEALLSYLEWAACYENAELSLSAIKSSQELLLGKVSSQTLNINSTEKSCSNSDGGLLDVPPLPLAQWLESWNTWQRMSRGIVRQAAASTQTNQTNGQQSGEKKSTSTYVAGPSHLTALLHIFPPLFERVAKHIPVDELKFEQLPAVFDSIVNVPIPSEQVPFVLPSSSSHLTPTQEALIDSIRAIYVECLSTGSNLRGALADQMKLLLKFASLGIRPLPKTTTVGGKDQRDFALQCVVPFAEQSLRFIVEIFTTTSAFKEVQTSLIAIDIVKFLGEPLHLKYTCTSPSTWKLAAISLMSLLKVEIPLARQQGRELCNDFWFAVADTIEKFLFTPNTCSRLAADERRRDELLECQCVELIRNEILPHASKIPPRAIQRLIGLLNRGSISQMDSSDVLALDSYAQRPELAKACFDALLSTSEDGDARLGHVAVASLLQRCTTVMSTFAREWAMSGDLRIPRSRITEMASALQAIDSLIARLAKEPTSPSSAELYSQLVSLFPSVVDLIPSSRADTDLEKQLQTTLKSYQTLLLLREVPSFASYEG</sequence>
<evidence type="ECO:0000256" key="4">
    <source>
        <dbReference type="SAM" id="MobiDB-lite"/>
    </source>
</evidence>
<keyword evidence="3" id="KW-0653">Protein transport</keyword>
<evidence type="ECO:0000259" key="6">
    <source>
        <dbReference type="Pfam" id="PF16206"/>
    </source>
</evidence>
<dbReference type="InterPro" id="IPR016024">
    <property type="entry name" value="ARM-type_fold"/>
</dbReference>
<name>A0A2A2JVN9_9BILA</name>
<gene>
    <name evidence="8" type="ORF">WR25_12734</name>
</gene>
<feature type="domain" description="Mon2 C-terminal" evidence="6">
    <location>
        <begin position="1092"/>
        <end position="1556"/>
    </location>
</feature>
<evidence type="ECO:0000313" key="9">
    <source>
        <dbReference type="Proteomes" id="UP000218231"/>
    </source>
</evidence>
<evidence type="ECO:0000259" key="7">
    <source>
        <dbReference type="Pfam" id="PF16213"/>
    </source>
</evidence>
<keyword evidence="9" id="KW-1185">Reference proteome</keyword>
<dbReference type="InterPro" id="IPR032817">
    <property type="entry name" value="Mon2_C"/>
</dbReference>
<dbReference type="GO" id="GO:0015031">
    <property type="term" value="P:protein transport"/>
    <property type="evidence" value="ECO:0007669"/>
    <property type="project" value="UniProtKB-KW"/>
</dbReference>
<dbReference type="STRING" id="2018661.A0A2A2JVN9"/>
<protein>
    <recommendedName>
        <fullName evidence="10">Protein MON2 homolog</fullName>
    </recommendedName>
</protein>
<feature type="domain" description="Mon2/Sec7/BIG1-like dimerisation and cyclophilin-binding" evidence="7">
    <location>
        <begin position="12"/>
        <end position="125"/>
    </location>
</feature>
<dbReference type="InterPro" id="IPR032691">
    <property type="entry name" value="Mon2/Sec7/BIG1-like_HUS"/>
</dbReference>
<dbReference type="Pfam" id="PF16213">
    <property type="entry name" value="DCB"/>
    <property type="match status" value="1"/>
</dbReference>
<dbReference type="Pfam" id="PF12783">
    <property type="entry name" value="Sec7-like_HUS"/>
    <property type="match status" value="1"/>
</dbReference>
<comment type="similarity">
    <text evidence="1">Belongs to the MON2 family.</text>
</comment>
<organism evidence="8 9">
    <name type="scientific">Diploscapter pachys</name>
    <dbReference type="NCBI Taxonomy" id="2018661"/>
    <lineage>
        <taxon>Eukaryota</taxon>
        <taxon>Metazoa</taxon>
        <taxon>Ecdysozoa</taxon>
        <taxon>Nematoda</taxon>
        <taxon>Chromadorea</taxon>
        <taxon>Rhabditida</taxon>
        <taxon>Rhabditina</taxon>
        <taxon>Rhabditomorpha</taxon>
        <taxon>Rhabditoidea</taxon>
        <taxon>Rhabditidae</taxon>
        <taxon>Diploscapter</taxon>
    </lineage>
</organism>